<evidence type="ECO:0000256" key="1">
    <source>
        <dbReference type="SAM" id="Phobius"/>
    </source>
</evidence>
<evidence type="ECO:0008006" key="4">
    <source>
        <dbReference type="Google" id="ProtNLM"/>
    </source>
</evidence>
<dbReference type="InterPro" id="IPR012902">
    <property type="entry name" value="N_methyl_site"/>
</dbReference>
<proteinExistence type="predicted"/>
<gene>
    <name evidence="2" type="ORF">C4541_06040</name>
</gene>
<reference evidence="2 3" key="1">
    <citation type="journal article" date="2017" name="ISME J.">
        <title>Energy and carbon metabolisms in a deep terrestrial subsurface fluid microbial community.</title>
        <authorList>
            <person name="Momper L."/>
            <person name="Jungbluth S.P."/>
            <person name="Lee M.D."/>
            <person name="Amend J.P."/>
        </authorList>
    </citation>
    <scope>NUCLEOTIDE SEQUENCE [LARGE SCALE GENOMIC DNA]</scope>
    <source>
        <strain evidence="2">SURF_26</strain>
    </source>
</reference>
<dbReference type="Proteomes" id="UP000266426">
    <property type="component" value="Unassembled WGS sequence"/>
</dbReference>
<comment type="caution">
    <text evidence="2">The sequence shown here is derived from an EMBL/GenBank/DDBJ whole genome shotgun (WGS) entry which is preliminary data.</text>
</comment>
<organism evidence="2 3">
    <name type="scientific">Candidatus Auribacter fodinae</name>
    <dbReference type="NCBI Taxonomy" id="2093366"/>
    <lineage>
        <taxon>Bacteria</taxon>
        <taxon>Pseudomonadati</taxon>
        <taxon>Candidatus Auribacterota</taxon>
        <taxon>Candidatus Auribacteria</taxon>
        <taxon>Candidatus Auribacterales</taxon>
        <taxon>Candidatus Auribacteraceae</taxon>
        <taxon>Candidatus Auribacter</taxon>
    </lineage>
</organism>
<keyword evidence="1" id="KW-1133">Transmembrane helix</keyword>
<evidence type="ECO:0000313" key="3">
    <source>
        <dbReference type="Proteomes" id="UP000266426"/>
    </source>
</evidence>
<name>A0A3A4RAR7_9BACT</name>
<dbReference type="AlphaFoldDB" id="A0A3A4RAR7"/>
<sequence>MGLMKRNTSMPVNSAGFTLIEITAALAILVMGILSILALYPVGLVATRRSEDLFIASKQAHQVFADLEFTDNANPPFVDSGTFEFQKKFQSDEFFYLYRIDDIGGVTVPGETFSYPNNTYYVRLAVYRNDVYAGGSATSPNTPTGKAIETFRSFIAKE</sequence>
<feature type="transmembrane region" description="Helical" evidence="1">
    <location>
        <begin position="20"/>
        <end position="40"/>
    </location>
</feature>
<dbReference type="PROSITE" id="PS00409">
    <property type="entry name" value="PROKAR_NTER_METHYL"/>
    <property type="match status" value="1"/>
</dbReference>
<protein>
    <recommendedName>
        <fullName evidence="4">Prepilin-type N-terminal cleavage/methylation domain-containing protein</fullName>
    </recommendedName>
</protein>
<dbReference type="EMBL" id="QZJZ01000049">
    <property type="protein sequence ID" value="RJP59418.1"/>
    <property type="molecule type" value="Genomic_DNA"/>
</dbReference>
<keyword evidence="1" id="KW-0472">Membrane</keyword>
<evidence type="ECO:0000313" key="2">
    <source>
        <dbReference type="EMBL" id="RJP59418.1"/>
    </source>
</evidence>
<accession>A0A3A4RAR7</accession>
<keyword evidence="1" id="KW-0812">Transmembrane</keyword>